<organism evidence="1 2">
    <name type="scientific">Lucilia cuprina</name>
    <name type="common">Green bottle fly</name>
    <name type="synonym">Australian sheep blowfly</name>
    <dbReference type="NCBI Taxonomy" id="7375"/>
    <lineage>
        <taxon>Eukaryota</taxon>
        <taxon>Metazoa</taxon>
        <taxon>Ecdysozoa</taxon>
        <taxon>Arthropoda</taxon>
        <taxon>Hexapoda</taxon>
        <taxon>Insecta</taxon>
        <taxon>Pterygota</taxon>
        <taxon>Neoptera</taxon>
        <taxon>Endopterygota</taxon>
        <taxon>Diptera</taxon>
        <taxon>Brachycera</taxon>
        <taxon>Muscomorpha</taxon>
        <taxon>Oestroidea</taxon>
        <taxon>Calliphoridae</taxon>
        <taxon>Luciliinae</taxon>
        <taxon>Lucilia</taxon>
    </lineage>
</organism>
<dbReference type="EMBL" id="JRES01001426">
    <property type="protein sequence ID" value="KNC22985.1"/>
    <property type="molecule type" value="Genomic_DNA"/>
</dbReference>
<dbReference type="Proteomes" id="UP000037069">
    <property type="component" value="Unassembled WGS sequence"/>
</dbReference>
<reference evidence="1 2" key="1">
    <citation type="journal article" date="2015" name="Nat. Commun.">
        <title>Lucilia cuprina genome unlocks parasitic fly biology to underpin future interventions.</title>
        <authorList>
            <person name="Anstead C.A."/>
            <person name="Korhonen P.K."/>
            <person name="Young N.D."/>
            <person name="Hall R.S."/>
            <person name="Jex A.R."/>
            <person name="Murali S.C."/>
            <person name="Hughes D.S."/>
            <person name="Lee S.F."/>
            <person name="Perry T."/>
            <person name="Stroehlein A.J."/>
            <person name="Ansell B.R."/>
            <person name="Breugelmans B."/>
            <person name="Hofmann A."/>
            <person name="Qu J."/>
            <person name="Dugan S."/>
            <person name="Lee S.L."/>
            <person name="Chao H."/>
            <person name="Dinh H."/>
            <person name="Han Y."/>
            <person name="Doddapaneni H.V."/>
            <person name="Worley K.C."/>
            <person name="Muzny D.M."/>
            <person name="Ioannidis P."/>
            <person name="Waterhouse R.M."/>
            <person name="Zdobnov E.M."/>
            <person name="James P.J."/>
            <person name="Bagnall N.H."/>
            <person name="Kotze A.C."/>
            <person name="Gibbs R.A."/>
            <person name="Richards S."/>
            <person name="Batterham P."/>
            <person name="Gasser R.B."/>
        </authorList>
    </citation>
    <scope>NUCLEOTIDE SEQUENCE [LARGE SCALE GENOMIC DNA]</scope>
    <source>
        <strain evidence="1 2">LS</strain>
        <tissue evidence="1">Full body</tissue>
    </source>
</reference>
<evidence type="ECO:0000313" key="2">
    <source>
        <dbReference type="Proteomes" id="UP000037069"/>
    </source>
</evidence>
<keyword evidence="2" id="KW-1185">Reference proteome</keyword>
<dbReference type="AlphaFoldDB" id="A0A0L0BSD3"/>
<proteinExistence type="predicted"/>
<evidence type="ECO:0000313" key="1">
    <source>
        <dbReference type="EMBL" id="KNC22985.1"/>
    </source>
</evidence>
<name>A0A0L0BSD3_LUCCU</name>
<sequence length="161" mass="17991">MNIVASVHRPSTLISNSLSVTSNWRDELMYNAEFLSEVEQKISEIEAQLKTAKVPLFFDGFSSKKNMKRNNKEHKDIKTVSPKVAALLIVKSAVSITGSDIIGKYKSNPNHKQLVKNLTLFLKMPANSKFTIDQMIKDLQINLSLSHANVNITTLCIGITM</sequence>
<gene>
    <name evidence="1" type="ORF">FF38_03817</name>
</gene>
<accession>A0A0L0BSD3</accession>
<protein>
    <submittedName>
        <fullName evidence="1">Uncharacterized protein</fullName>
    </submittedName>
</protein>
<comment type="caution">
    <text evidence="1">The sequence shown here is derived from an EMBL/GenBank/DDBJ whole genome shotgun (WGS) entry which is preliminary data.</text>
</comment>